<dbReference type="RefSeq" id="WP_182386633.1">
    <property type="nucleotide sequence ID" value="NZ_CP059833.1"/>
</dbReference>
<keyword evidence="2" id="KW-1133">Transmembrane helix</keyword>
<feature type="transmembrane region" description="Helical" evidence="2">
    <location>
        <begin position="177"/>
        <end position="198"/>
    </location>
</feature>
<dbReference type="EMBL" id="CP059833">
    <property type="protein sequence ID" value="QMV85816.1"/>
    <property type="molecule type" value="Genomic_DNA"/>
</dbReference>
<feature type="transmembrane region" description="Helical" evidence="2">
    <location>
        <begin position="219"/>
        <end position="241"/>
    </location>
</feature>
<evidence type="ECO:0000313" key="3">
    <source>
        <dbReference type="EMBL" id="QMV85816.1"/>
    </source>
</evidence>
<feature type="compositionally biased region" description="Basic and acidic residues" evidence="1">
    <location>
        <begin position="20"/>
        <end position="31"/>
    </location>
</feature>
<feature type="transmembrane region" description="Helical" evidence="2">
    <location>
        <begin position="350"/>
        <end position="370"/>
    </location>
</feature>
<proteinExistence type="predicted"/>
<evidence type="ECO:0000256" key="2">
    <source>
        <dbReference type="SAM" id="Phobius"/>
    </source>
</evidence>
<feature type="region of interest" description="Disordered" evidence="1">
    <location>
        <begin position="1"/>
        <end position="44"/>
    </location>
</feature>
<feature type="compositionally biased region" description="Acidic residues" evidence="1">
    <location>
        <begin position="418"/>
        <end position="489"/>
    </location>
</feature>
<feature type="transmembrane region" description="Helical" evidence="2">
    <location>
        <begin position="318"/>
        <end position="338"/>
    </location>
</feature>
<evidence type="ECO:0000256" key="1">
    <source>
        <dbReference type="SAM" id="MobiDB-lite"/>
    </source>
</evidence>
<feature type="transmembrane region" description="Helical" evidence="2">
    <location>
        <begin position="142"/>
        <end position="165"/>
    </location>
</feature>
<feature type="transmembrane region" description="Helical" evidence="2">
    <location>
        <begin position="54"/>
        <end position="77"/>
    </location>
</feature>
<organism evidence="3 4">
    <name type="scientific">Corynebacterium hindlerae</name>
    <dbReference type="NCBI Taxonomy" id="699041"/>
    <lineage>
        <taxon>Bacteria</taxon>
        <taxon>Bacillati</taxon>
        <taxon>Actinomycetota</taxon>
        <taxon>Actinomycetes</taxon>
        <taxon>Mycobacteriales</taxon>
        <taxon>Corynebacteriaceae</taxon>
        <taxon>Corynebacterium</taxon>
    </lineage>
</organism>
<feature type="transmembrane region" description="Helical" evidence="2">
    <location>
        <begin position="261"/>
        <end position="284"/>
    </location>
</feature>
<reference evidence="3 4" key="1">
    <citation type="submission" date="2020-07" db="EMBL/GenBank/DDBJ databases">
        <title>non toxigenic Corynebacterium sp. nov from a clinical source.</title>
        <authorList>
            <person name="Bernier A.-M."/>
            <person name="Bernard K."/>
        </authorList>
    </citation>
    <scope>NUCLEOTIDE SEQUENCE [LARGE SCALE GENOMIC DNA]</scope>
    <source>
        <strain evidence="4">NML 93-0612</strain>
    </source>
</reference>
<dbReference type="AlphaFoldDB" id="A0A7G5FGS5"/>
<accession>A0A7G5FGS5</accession>
<protein>
    <submittedName>
        <fullName evidence="3">Uncharacterized protein</fullName>
    </submittedName>
</protein>
<gene>
    <name evidence="3" type="ORF">HW450_03520</name>
</gene>
<feature type="transmembrane region" description="Helical" evidence="2">
    <location>
        <begin position="289"/>
        <end position="306"/>
    </location>
</feature>
<keyword evidence="2" id="KW-0472">Membrane</keyword>
<dbReference type="InterPro" id="IPR045931">
    <property type="entry name" value="DUF6350"/>
</dbReference>
<dbReference type="Proteomes" id="UP000515570">
    <property type="component" value="Chromosome"/>
</dbReference>
<feature type="transmembrane region" description="Helical" evidence="2">
    <location>
        <begin position="110"/>
        <end position="130"/>
    </location>
</feature>
<feature type="region of interest" description="Disordered" evidence="1">
    <location>
        <begin position="415"/>
        <end position="489"/>
    </location>
</feature>
<keyword evidence="2" id="KW-0812">Transmembrane</keyword>
<keyword evidence="4" id="KW-1185">Reference proteome</keyword>
<evidence type="ECO:0000313" key="4">
    <source>
        <dbReference type="Proteomes" id="UP000515570"/>
    </source>
</evidence>
<dbReference type="Pfam" id="PF19877">
    <property type="entry name" value="DUF6350"/>
    <property type="match status" value="1"/>
</dbReference>
<sequence length="489" mass="51082">MSKNTSPQARPSRKLRGRKRDSAAKDVEKRARSAASATPSVPERDSNAARVREFLPLALIANVIIVSALIVLALAGLLMTNSSFVALPASIAQLWLISTGAPVASDTADLGFVPLLPALGVIGIIAWRVYSVVKERVSLADLYVLAACIVGVPVLLTLTALAMLADAATVLPVGIPNVALALGRTMLIHLVALLIGMGPRLWRALERRYVPDSGLFDTALLAMKFWAGLLGASLVMLVGLLGAHAGTVGEIYTSLQQPGSVAGLTALSVLYLPNLLIGIAFVLLGGEFLVADGVISLFGIYLVPLPPLPILGAVPGSVWSFAWVFLLIPLVVAAIVLYRHLGVAARPFRDVGLAGLWSVLFAAVLLALTIGELGGYGVVGPLWWLGLLSAPVWLWGAGLIIASVGAILRGREKQPQALDDDDAPAIEPSEETSADDDTAANESEEAPEEGSVEDSAENSAEEASLPEDDAGEDVAEGAEDTEEEAGDDK</sequence>
<feature type="transmembrane region" description="Helical" evidence="2">
    <location>
        <begin position="382"/>
        <end position="408"/>
    </location>
</feature>
<name>A0A7G5FGS5_9CORY</name>